<dbReference type="Pfam" id="PF10617">
    <property type="entry name" value="DUF2474"/>
    <property type="match status" value="1"/>
</dbReference>
<dbReference type="RefSeq" id="WP_339553871.1">
    <property type="nucleotide sequence ID" value="NZ_CP159258.1"/>
</dbReference>
<evidence type="ECO:0000313" key="2">
    <source>
        <dbReference type="EMBL" id="XCG76456.1"/>
    </source>
</evidence>
<proteinExistence type="predicted"/>
<organism evidence="2">
    <name type="scientific">Pseudomonas sp. MYb327</name>
    <dbReference type="NCBI Taxonomy" id="2745230"/>
    <lineage>
        <taxon>Bacteria</taxon>
        <taxon>Pseudomonadati</taxon>
        <taxon>Pseudomonadota</taxon>
        <taxon>Gammaproteobacteria</taxon>
        <taxon>Pseudomonadales</taxon>
        <taxon>Pseudomonadaceae</taxon>
        <taxon>Pseudomonas</taxon>
    </lineage>
</organism>
<reference evidence="2" key="1">
    <citation type="submission" date="2024-06" db="EMBL/GenBank/DDBJ databases">
        <title>The Caenorhabditis elegans bacterial microbiome influences microsporidia infection through nutrient limitation and inhibiting parasite invasion.</title>
        <authorList>
            <person name="Tamim El Jarkass H."/>
            <person name="Castelblanco S."/>
            <person name="Kaur M."/>
            <person name="Wan Y.C."/>
            <person name="Ellis A.E."/>
            <person name="Sheldon R.D."/>
            <person name="Lien E.C."/>
            <person name="Burton N.O."/>
            <person name="Wright G.D."/>
            <person name="Reinke A.W."/>
        </authorList>
    </citation>
    <scope>NUCLEOTIDE SEQUENCE</scope>
    <source>
        <strain evidence="2">MYb327</strain>
    </source>
</reference>
<keyword evidence="1" id="KW-0812">Transmembrane</keyword>
<keyword evidence="1" id="KW-1133">Transmembrane helix</keyword>
<name>A0AAU8E842_9PSED</name>
<dbReference type="EMBL" id="CP159258">
    <property type="protein sequence ID" value="XCG76456.1"/>
    <property type="molecule type" value="Genomic_DNA"/>
</dbReference>
<sequence>MATIDKRDLVPAPWYKQLGWLVLIWLGSVAALGVVAGALRMLMQAAGMSSH</sequence>
<protein>
    <submittedName>
        <fullName evidence="2">DUF2474 domain-containing protein</fullName>
    </submittedName>
</protein>
<dbReference type="InterPro" id="IPR018895">
    <property type="entry name" value="DUF2474"/>
</dbReference>
<feature type="transmembrane region" description="Helical" evidence="1">
    <location>
        <begin position="20"/>
        <end position="42"/>
    </location>
</feature>
<gene>
    <name evidence="2" type="ORF">ABVN21_10405</name>
</gene>
<keyword evidence="1" id="KW-0472">Membrane</keyword>
<accession>A0AAU8E842</accession>
<dbReference type="AlphaFoldDB" id="A0AAU8E842"/>
<evidence type="ECO:0000256" key="1">
    <source>
        <dbReference type="SAM" id="Phobius"/>
    </source>
</evidence>